<evidence type="ECO:0000256" key="2">
    <source>
        <dbReference type="ARBA" id="ARBA00007353"/>
    </source>
</evidence>
<gene>
    <name evidence="11" type="primary">pgeF</name>
    <name evidence="11" type="ORF">IAD20_05035</name>
</gene>
<evidence type="ECO:0000256" key="8">
    <source>
        <dbReference type="ARBA" id="ARBA00048968"/>
    </source>
</evidence>
<reference evidence="11" key="1">
    <citation type="submission" date="2020-10" db="EMBL/GenBank/DDBJ databases">
        <authorList>
            <person name="Gilroy R."/>
        </authorList>
    </citation>
    <scope>NUCLEOTIDE SEQUENCE</scope>
    <source>
        <strain evidence="11">ChiW3-316</strain>
    </source>
</reference>
<dbReference type="InterPro" id="IPR038371">
    <property type="entry name" value="Cu_polyphenol_OxRdtase_sf"/>
</dbReference>
<dbReference type="SUPFAM" id="SSF64438">
    <property type="entry name" value="CNF1/YfiH-like putative cysteine hydrolases"/>
    <property type="match status" value="1"/>
</dbReference>
<evidence type="ECO:0000256" key="5">
    <source>
        <dbReference type="ARBA" id="ARBA00022801"/>
    </source>
</evidence>
<dbReference type="PANTHER" id="PTHR30616:SF2">
    <property type="entry name" value="PURINE NUCLEOSIDE PHOSPHORYLASE LACC1"/>
    <property type="match status" value="1"/>
</dbReference>
<evidence type="ECO:0000256" key="3">
    <source>
        <dbReference type="ARBA" id="ARBA00022679"/>
    </source>
</evidence>
<name>A0A9D1M419_9PROT</name>
<dbReference type="InterPro" id="IPR003730">
    <property type="entry name" value="Cu_polyphenol_OxRdtase"/>
</dbReference>
<dbReference type="PANTHER" id="PTHR30616">
    <property type="entry name" value="UNCHARACTERIZED PROTEIN YFIH"/>
    <property type="match status" value="1"/>
</dbReference>
<dbReference type="NCBIfam" id="TIGR00726">
    <property type="entry name" value="peptidoglycan editing factor PgeF"/>
    <property type="match status" value="1"/>
</dbReference>
<dbReference type="Pfam" id="PF02578">
    <property type="entry name" value="Cu-oxidase_4"/>
    <property type="match status" value="1"/>
</dbReference>
<evidence type="ECO:0000313" key="11">
    <source>
        <dbReference type="EMBL" id="HIU53425.1"/>
    </source>
</evidence>
<evidence type="ECO:0000256" key="1">
    <source>
        <dbReference type="ARBA" id="ARBA00000553"/>
    </source>
</evidence>
<evidence type="ECO:0000256" key="4">
    <source>
        <dbReference type="ARBA" id="ARBA00022723"/>
    </source>
</evidence>
<evidence type="ECO:0000256" key="10">
    <source>
        <dbReference type="RuleBase" id="RU361274"/>
    </source>
</evidence>
<dbReference type="CDD" id="cd16833">
    <property type="entry name" value="YfiH"/>
    <property type="match status" value="1"/>
</dbReference>
<comment type="catalytic activity">
    <reaction evidence="8">
        <text>adenosine + phosphate = alpha-D-ribose 1-phosphate + adenine</text>
        <dbReference type="Rhea" id="RHEA:27642"/>
        <dbReference type="ChEBI" id="CHEBI:16335"/>
        <dbReference type="ChEBI" id="CHEBI:16708"/>
        <dbReference type="ChEBI" id="CHEBI:43474"/>
        <dbReference type="ChEBI" id="CHEBI:57720"/>
        <dbReference type="EC" id="2.4.2.1"/>
    </reaction>
    <physiologicalReaction direction="left-to-right" evidence="8">
        <dbReference type="Rhea" id="RHEA:27643"/>
    </physiologicalReaction>
</comment>
<keyword evidence="6" id="KW-0862">Zinc</keyword>
<comment type="catalytic activity">
    <reaction evidence="7">
        <text>adenosine + H2O + H(+) = inosine + NH4(+)</text>
        <dbReference type="Rhea" id="RHEA:24408"/>
        <dbReference type="ChEBI" id="CHEBI:15377"/>
        <dbReference type="ChEBI" id="CHEBI:15378"/>
        <dbReference type="ChEBI" id="CHEBI:16335"/>
        <dbReference type="ChEBI" id="CHEBI:17596"/>
        <dbReference type="ChEBI" id="CHEBI:28938"/>
        <dbReference type="EC" id="3.5.4.4"/>
    </reaction>
    <physiologicalReaction direction="left-to-right" evidence="7">
        <dbReference type="Rhea" id="RHEA:24409"/>
    </physiologicalReaction>
</comment>
<evidence type="ECO:0000313" key="12">
    <source>
        <dbReference type="Proteomes" id="UP000824107"/>
    </source>
</evidence>
<dbReference type="GO" id="GO:0005507">
    <property type="term" value="F:copper ion binding"/>
    <property type="evidence" value="ECO:0007669"/>
    <property type="project" value="TreeGrafter"/>
</dbReference>
<keyword evidence="5" id="KW-0378">Hydrolase</keyword>
<comment type="catalytic activity">
    <reaction evidence="1">
        <text>inosine + phosphate = alpha-D-ribose 1-phosphate + hypoxanthine</text>
        <dbReference type="Rhea" id="RHEA:27646"/>
        <dbReference type="ChEBI" id="CHEBI:17368"/>
        <dbReference type="ChEBI" id="CHEBI:17596"/>
        <dbReference type="ChEBI" id="CHEBI:43474"/>
        <dbReference type="ChEBI" id="CHEBI:57720"/>
        <dbReference type="EC" id="2.4.2.1"/>
    </reaction>
    <physiologicalReaction direction="left-to-right" evidence="1">
        <dbReference type="Rhea" id="RHEA:27647"/>
    </physiologicalReaction>
</comment>
<comment type="catalytic activity">
    <reaction evidence="9">
        <text>S-methyl-5'-thioadenosine + phosphate = 5-(methylsulfanyl)-alpha-D-ribose 1-phosphate + adenine</text>
        <dbReference type="Rhea" id="RHEA:11852"/>
        <dbReference type="ChEBI" id="CHEBI:16708"/>
        <dbReference type="ChEBI" id="CHEBI:17509"/>
        <dbReference type="ChEBI" id="CHEBI:43474"/>
        <dbReference type="ChEBI" id="CHEBI:58533"/>
        <dbReference type="EC" id="2.4.2.28"/>
    </reaction>
    <physiologicalReaction direction="left-to-right" evidence="9">
        <dbReference type="Rhea" id="RHEA:11853"/>
    </physiologicalReaction>
</comment>
<organism evidence="11 12">
    <name type="scientific">Candidatus Scatocola faecipullorum</name>
    <dbReference type="NCBI Taxonomy" id="2840917"/>
    <lineage>
        <taxon>Bacteria</taxon>
        <taxon>Pseudomonadati</taxon>
        <taxon>Pseudomonadota</taxon>
        <taxon>Alphaproteobacteria</taxon>
        <taxon>Rhodospirillales</taxon>
        <taxon>Rhodospirillaceae</taxon>
        <taxon>Rhodospirillaceae incertae sedis</taxon>
        <taxon>Candidatus Scatocola</taxon>
    </lineage>
</organism>
<dbReference type="EMBL" id="DVNC01000032">
    <property type="protein sequence ID" value="HIU53425.1"/>
    <property type="molecule type" value="Genomic_DNA"/>
</dbReference>
<proteinExistence type="inferred from homology"/>
<accession>A0A9D1M419</accession>
<dbReference type="Gene3D" id="3.60.140.10">
    <property type="entry name" value="CNF1/YfiH-like putative cysteine hydrolases"/>
    <property type="match status" value="1"/>
</dbReference>
<dbReference type="GO" id="GO:0016787">
    <property type="term" value="F:hydrolase activity"/>
    <property type="evidence" value="ECO:0007669"/>
    <property type="project" value="UniProtKB-KW"/>
</dbReference>
<sequence length="252" mass="28544">MSYGAPNLPADKHFFFDRHGGVSAGKYASLNGSIKSDDDRENVLKNFALAAAHYHLPFERLAIVRQGTTNRAVFISQPERWQQFADGMVTDIPGIILTLRTADCCPVLFYDARNRIIGAAHAGWRGALYGIIENTLQLMLEHGAEKANIAAALGPCLQQQSFECRSDMRNEFLRQDTSFEQFFIPASNHGCFRFDLEAFVIRRLQNFGLTDISASSIDTYRSEDYFSYRRNTHRGLLNSRYDYPTHLSTITL</sequence>
<protein>
    <recommendedName>
        <fullName evidence="10">Purine nucleoside phosphorylase</fullName>
    </recommendedName>
</protein>
<reference evidence="11" key="2">
    <citation type="journal article" date="2021" name="PeerJ">
        <title>Extensive microbial diversity within the chicken gut microbiome revealed by metagenomics and culture.</title>
        <authorList>
            <person name="Gilroy R."/>
            <person name="Ravi A."/>
            <person name="Getino M."/>
            <person name="Pursley I."/>
            <person name="Horton D.L."/>
            <person name="Alikhan N.F."/>
            <person name="Baker D."/>
            <person name="Gharbi K."/>
            <person name="Hall N."/>
            <person name="Watson M."/>
            <person name="Adriaenssens E.M."/>
            <person name="Foster-Nyarko E."/>
            <person name="Jarju S."/>
            <person name="Secka A."/>
            <person name="Antonio M."/>
            <person name="Oren A."/>
            <person name="Chaudhuri R.R."/>
            <person name="La Ragione R."/>
            <person name="Hildebrand F."/>
            <person name="Pallen M.J."/>
        </authorList>
    </citation>
    <scope>NUCLEOTIDE SEQUENCE</scope>
    <source>
        <strain evidence="11">ChiW3-316</strain>
    </source>
</reference>
<keyword evidence="4" id="KW-0479">Metal-binding</keyword>
<comment type="caution">
    <text evidence="11">The sequence shown here is derived from an EMBL/GenBank/DDBJ whole genome shotgun (WGS) entry which is preliminary data.</text>
</comment>
<dbReference type="AlphaFoldDB" id="A0A9D1M419"/>
<evidence type="ECO:0000256" key="7">
    <source>
        <dbReference type="ARBA" id="ARBA00047989"/>
    </source>
</evidence>
<keyword evidence="3" id="KW-0808">Transferase</keyword>
<dbReference type="Proteomes" id="UP000824107">
    <property type="component" value="Unassembled WGS sequence"/>
</dbReference>
<dbReference type="GO" id="GO:0017061">
    <property type="term" value="F:S-methyl-5-thioadenosine phosphorylase activity"/>
    <property type="evidence" value="ECO:0007669"/>
    <property type="project" value="UniProtKB-EC"/>
</dbReference>
<evidence type="ECO:0000256" key="6">
    <source>
        <dbReference type="ARBA" id="ARBA00022833"/>
    </source>
</evidence>
<comment type="similarity">
    <text evidence="2 10">Belongs to the purine nucleoside phosphorylase YfiH/LACC1 family.</text>
</comment>
<evidence type="ECO:0000256" key="9">
    <source>
        <dbReference type="ARBA" id="ARBA00049893"/>
    </source>
</evidence>
<dbReference type="InterPro" id="IPR011324">
    <property type="entry name" value="Cytotoxic_necrot_fac-like_cat"/>
</dbReference>